<evidence type="ECO:0000313" key="1">
    <source>
        <dbReference type="EMBL" id="CEO57320.1"/>
    </source>
</evidence>
<name>A0A0B7KQY0_BIOOC</name>
<dbReference type="SUPFAM" id="SSF55031">
    <property type="entry name" value="Bacterial exopeptidase dimerisation domain"/>
    <property type="match status" value="1"/>
</dbReference>
<dbReference type="InterPro" id="IPR036264">
    <property type="entry name" value="Bact_exopeptidase_dim_dom"/>
</dbReference>
<dbReference type="Gene3D" id="3.30.70.360">
    <property type="match status" value="1"/>
</dbReference>
<proteinExistence type="predicted"/>
<accession>A0A0B7KQY0</accession>
<sequence length="242" mass="26359">MRCPRSVTPADSTSSPTLLSELFWVQPTPWLRWVYMVVCVCWELRLRRDCVGRLPSSRPGPSTPQRTSQQPYMAHAIPASLMKFGSETSGIAGFRFSACHILIVEFTGQAAHAAGEPWKGINALDDAVAAYSNISLLRQQMITGCKVNFQTSPSFMKMRANNTLCDAYVEDMASLCVSVVKDGETTPTSTDMGNVSYVVPSFHGGFAIPADATTTLHTPTFAVLVDDNIAAATRADIEKDED</sequence>
<protein>
    <recommendedName>
        <fullName evidence="2">Peptidase M20 dimerisation domain-containing protein</fullName>
    </recommendedName>
</protein>
<evidence type="ECO:0008006" key="2">
    <source>
        <dbReference type="Google" id="ProtNLM"/>
    </source>
</evidence>
<organism evidence="1">
    <name type="scientific">Bionectria ochroleuca</name>
    <name type="common">Gliocladium roseum</name>
    <dbReference type="NCBI Taxonomy" id="29856"/>
    <lineage>
        <taxon>Eukaryota</taxon>
        <taxon>Fungi</taxon>
        <taxon>Dikarya</taxon>
        <taxon>Ascomycota</taxon>
        <taxon>Pezizomycotina</taxon>
        <taxon>Sordariomycetes</taxon>
        <taxon>Hypocreomycetidae</taxon>
        <taxon>Hypocreales</taxon>
        <taxon>Bionectriaceae</taxon>
        <taxon>Clonostachys</taxon>
    </lineage>
</organism>
<dbReference type="GO" id="GO:0016805">
    <property type="term" value="F:dipeptidase activity"/>
    <property type="evidence" value="ECO:0007669"/>
    <property type="project" value="TreeGrafter"/>
</dbReference>
<dbReference type="InterPro" id="IPR052030">
    <property type="entry name" value="Peptidase_M20/M20A_hydrolases"/>
</dbReference>
<gene>
    <name evidence="1" type="ORF">BN869_000013378_1</name>
</gene>
<reference evidence="1" key="1">
    <citation type="submission" date="2015-01" db="EMBL/GenBank/DDBJ databases">
        <authorList>
            <person name="Durling Mikael"/>
        </authorList>
    </citation>
    <scope>NUCLEOTIDE SEQUENCE</scope>
</reference>
<dbReference type="PANTHER" id="PTHR30575">
    <property type="entry name" value="PEPTIDASE M20"/>
    <property type="match status" value="1"/>
</dbReference>
<dbReference type="AlphaFoldDB" id="A0A0B7KQY0"/>
<dbReference type="SUPFAM" id="SSF53187">
    <property type="entry name" value="Zn-dependent exopeptidases"/>
    <property type="match status" value="1"/>
</dbReference>
<dbReference type="PANTHER" id="PTHR30575:SF8">
    <property type="entry name" value="PEPTIDASE M20 DOMAIN-CONTAINING PROTEIN 2"/>
    <property type="match status" value="1"/>
</dbReference>
<dbReference type="EMBL" id="CDPU01000095">
    <property type="protein sequence ID" value="CEO57320.1"/>
    <property type="molecule type" value="Genomic_DNA"/>
</dbReference>